<keyword evidence="2" id="KW-1185">Reference proteome</keyword>
<evidence type="ECO:0000313" key="1">
    <source>
        <dbReference type="EMBL" id="MDQ0442587.1"/>
    </source>
</evidence>
<comment type="caution">
    <text evidence="1">The sequence shown here is derived from an EMBL/GenBank/DDBJ whole genome shotgun (WGS) entry which is preliminary data.</text>
</comment>
<sequence>MTLVAVAAIGLTAGACSLGTPGGAGSYSAIQPDLAGPAATAAIPTVSTATNGDFVEVPVQGAMPGDLKRSAADGAGRGVEPVAALSASARERSRWETLRPGDLTRVPVAGQQAAAPAGAGMSTGAALMAPAAGTGNRKAPKTEAKSYDREAAMQGLIDGGRSAGKGICSGC</sequence>
<accession>A0ABU0HKW3</accession>
<gene>
    <name evidence="1" type="ORF">QO016_002081</name>
</gene>
<dbReference type="EMBL" id="JAUSVV010000003">
    <property type="protein sequence ID" value="MDQ0442587.1"/>
    <property type="molecule type" value="Genomic_DNA"/>
</dbReference>
<evidence type="ECO:0000313" key="2">
    <source>
        <dbReference type="Proteomes" id="UP001236369"/>
    </source>
</evidence>
<proteinExistence type="predicted"/>
<name>A0ABU0HKW3_9HYPH</name>
<protein>
    <submittedName>
        <fullName evidence="1">Uncharacterized protein</fullName>
    </submittedName>
</protein>
<dbReference type="Proteomes" id="UP001236369">
    <property type="component" value="Unassembled WGS sequence"/>
</dbReference>
<dbReference type="RefSeq" id="WP_238248658.1">
    <property type="nucleotide sequence ID" value="NZ_BPQX01000021.1"/>
</dbReference>
<organism evidence="1 2">
    <name type="scientific">Methylobacterium persicinum</name>
    <dbReference type="NCBI Taxonomy" id="374426"/>
    <lineage>
        <taxon>Bacteria</taxon>
        <taxon>Pseudomonadati</taxon>
        <taxon>Pseudomonadota</taxon>
        <taxon>Alphaproteobacteria</taxon>
        <taxon>Hyphomicrobiales</taxon>
        <taxon>Methylobacteriaceae</taxon>
        <taxon>Methylobacterium</taxon>
    </lineage>
</organism>
<reference evidence="1 2" key="1">
    <citation type="submission" date="2023-07" db="EMBL/GenBank/DDBJ databases">
        <title>Genomic Encyclopedia of Type Strains, Phase IV (KMG-IV): sequencing the most valuable type-strain genomes for metagenomic binning, comparative biology and taxonomic classification.</title>
        <authorList>
            <person name="Goeker M."/>
        </authorList>
    </citation>
    <scope>NUCLEOTIDE SEQUENCE [LARGE SCALE GENOMIC DNA]</scope>
    <source>
        <strain evidence="1 2">DSM 19562</strain>
    </source>
</reference>